<gene>
    <name evidence="1" type="ORF">CI1B_68140</name>
</gene>
<dbReference type="AlphaFoldDB" id="A0A508TQV3"/>
<sequence length="188" mass="20983">MKMLFGGFLVACVAGYLYYIYPGEGNAVYNVPIGQARQELSRAELPPMVFGSAQLDTTVRSSDTEVVWIVRRRSEELFRYTAQLTSEEKGAATRVQLKLEGAKGKTEDYAKNLADNPKIRDLYLVAMQERISSTLQRRPYEMGRIHPAMAAAAVANMGNIQKSVDAAAAASAELDRQNIQKAYRNERR</sequence>
<dbReference type="RefSeq" id="WP_139863391.1">
    <property type="nucleotide sequence ID" value="NZ_CAADFC020000028.1"/>
</dbReference>
<comment type="caution">
    <text evidence="1">The sequence shown here is derived from an EMBL/GenBank/DDBJ whole genome shotgun (WGS) entry which is preliminary data.</text>
</comment>
<organism evidence="1 2">
    <name type="scientific">Bradyrhizobium ivorense</name>
    <dbReference type="NCBI Taxonomy" id="2511166"/>
    <lineage>
        <taxon>Bacteria</taxon>
        <taxon>Pseudomonadati</taxon>
        <taxon>Pseudomonadota</taxon>
        <taxon>Alphaproteobacteria</taxon>
        <taxon>Hyphomicrobiales</taxon>
        <taxon>Nitrobacteraceae</taxon>
        <taxon>Bradyrhizobium</taxon>
    </lineage>
</organism>
<reference evidence="1" key="1">
    <citation type="submission" date="2019-02" db="EMBL/GenBank/DDBJ databases">
        <authorList>
            <person name="Pothier F.J."/>
        </authorList>
    </citation>
    <scope>NUCLEOTIDE SEQUENCE</scope>
    <source>
        <strain evidence="1">CI-1B</strain>
    </source>
</reference>
<name>A0A508TQV3_9BRAD</name>
<evidence type="ECO:0000313" key="1">
    <source>
        <dbReference type="EMBL" id="VIO76935.1"/>
    </source>
</evidence>
<keyword evidence="2" id="KW-1185">Reference proteome</keyword>
<accession>A0A508TQV3</accession>
<evidence type="ECO:0000313" key="2">
    <source>
        <dbReference type="Proteomes" id="UP000328092"/>
    </source>
</evidence>
<dbReference type="Proteomes" id="UP000328092">
    <property type="component" value="Unassembled WGS sequence"/>
</dbReference>
<proteinExistence type="predicted"/>
<protein>
    <submittedName>
        <fullName evidence="1">Uncharacterized protein</fullName>
    </submittedName>
</protein>
<dbReference type="EMBL" id="CAADFC020000028">
    <property type="protein sequence ID" value="VIO76935.1"/>
    <property type="molecule type" value="Genomic_DNA"/>
</dbReference>
<dbReference type="OrthoDB" id="8232601at2"/>